<reference evidence="4 5" key="1">
    <citation type="journal article" date="2024" name="J. Plant Pathol.">
        <title>Sequence and assembly of the genome of Seiridium unicorne, isolate CBS 538.82, causal agent of cypress canker disease.</title>
        <authorList>
            <person name="Scali E."/>
            <person name="Rocca G.D."/>
            <person name="Danti R."/>
            <person name="Garbelotto M."/>
            <person name="Barberini S."/>
            <person name="Baroncelli R."/>
            <person name="Emiliani G."/>
        </authorList>
    </citation>
    <scope>NUCLEOTIDE SEQUENCE [LARGE SCALE GENOMIC DNA]</scope>
    <source>
        <strain evidence="4 5">BM-138-508</strain>
    </source>
</reference>
<keyword evidence="5" id="KW-1185">Reference proteome</keyword>
<organism evidence="4 5">
    <name type="scientific">Seiridium unicorne</name>
    <dbReference type="NCBI Taxonomy" id="138068"/>
    <lineage>
        <taxon>Eukaryota</taxon>
        <taxon>Fungi</taxon>
        <taxon>Dikarya</taxon>
        <taxon>Ascomycota</taxon>
        <taxon>Pezizomycotina</taxon>
        <taxon>Sordariomycetes</taxon>
        <taxon>Xylariomycetidae</taxon>
        <taxon>Amphisphaeriales</taxon>
        <taxon>Sporocadaceae</taxon>
        <taxon>Seiridium</taxon>
    </lineage>
</organism>
<comment type="domain">
    <text evidence="3">The monomer structure is formed from three repeating units (RUs) that share the same structure as one another. The monomer, the active site and substrate all possess threefold rotational symmetry, to the extent that the active site possesses three potential Ser-Lys catalytic dyads. It is possible that any or all of the three active-site serines may act as nucleophile (albeit only one can do so per catalytic cycle).</text>
</comment>
<dbReference type="EC" id="3.5.2.15" evidence="3"/>
<dbReference type="Proteomes" id="UP001408356">
    <property type="component" value="Unassembled WGS sequence"/>
</dbReference>
<comment type="function">
    <text evidence="3">Responsible for the hydrolysis of cyanuric acid, an intermediate formed during catabolism of s-triazine based compounds in herbicides such as atrazine and polymers such as melamine. Catalyzes the hydrolytic opening of the s-triazine ring of cyanuric acid (2,4,6-trihydroxy-s-triazine) to yield carbon dioxide and carboxybiuret, which spontaneously decarboxylates to biuret.</text>
</comment>
<dbReference type="Gene3D" id="3.30.1330.170">
    <property type="entry name" value="Cyanuric acid hydrolase/Barbiturase, RU A"/>
    <property type="match status" value="1"/>
</dbReference>
<evidence type="ECO:0000256" key="3">
    <source>
        <dbReference type="HAMAP-Rule" id="MF_01989"/>
    </source>
</evidence>
<feature type="binding site" evidence="3">
    <location>
        <position position="176"/>
    </location>
    <ligand>
        <name>substrate</name>
    </ligand>
</feature>
<comment type="catalytic activity">
    <reaction evidence="3">
        <text>cyanurate + H2O = 1-carboxybiuret + H(+)</text>
        <dbReference type="Rhea" id="RHEA:70363"/>
        <dbReference type="ChEBI" id="CHEBI:15377"/>
        <dbReference type="ChEBI" id="CHEBI:15378"/>
        <dbReference type="ChEBI" id="CHEBI:38028"/>
        <dbReference type="ChEBI" id="CHEBI:142864"/>
        <dbReference type="EC" id="3.5.2.15"/>
    </reaction>
</comment>
<evidence type="ECO:0000313" key="5">
    <source>
        <dbReference type="Proteomes" id="UP001408356"/>
    </source>
</evidence>
<dbReference type="NCBIfam" id="TIGR02714">
    <property type="entry name" value="amido_AtzD_TrzD"/>
    <property type="match status" value="1"/>
</dbReference>
<feature type="binding site" evidence="3">
    <location>
        <position position="299"/>
    </location>
    <ligand>
        <name>substrate</name>
    </ligand>
</feature>
<comment type="caution">
    <text evidence="3">Lacks conserved residue(s) required for the propagation of feature annotation.</text>
</comment>
<comment type="caution">
    <text evidence="4">The sequence shown here is derived from an EMBL/GenBank/DDBJ whole genome shotgun (WGS) entry which is preliminary data.</text>
</comment>
<feature type="binding site" evidence="3">
    <location>
        <position position="326"/>
    </location>
    <ligand>
        <name>Mg(2+)</name>
        <dbReference type="ChEBI" id="CHEBI:18420"/>
        <note>structural</note>
    </ligand>
</feature>
<feature type="region of interest" description="RU C" evidence="3">
    <location>
        <begin position="234"/>
        <end position="339"/>
    </location>
</feature>
<protein>
    <recommendedName>
        <fullName evidence="3">Cyanuric acid amidohydrolase</fullName>
        <shortName evidence="3">CAH</shortName>
        <ecNumber evidence="3">3.5.2.15</ecNumber>
    </recommendedName>
</protein>
<comment type="similarity">
    <text evidence="1 3">Belongs to the cyclic amide hydrolase (CyAH) family.</text>
</comment>
<dbReference type="InterPro" id="IPR043006">
    <property type="entry name" value="AtzD/Barbiturase_RUB"/>
</dbReference>
<dbReference type="HAMAP" id="MF_01989">
    <property type="entry name" value="Cyc_amidohydrol"/>
    <property type="match status" value="1"/>
</dbReference>
<proteinExistence type="inferred from homology"/>
<dbReference type="InterPro" id="IPR043008">
    <property type="entry name" value="AtzD/Barbiturase_RUA"/>
</dbReference>
<feature type="active site" evidence="3">
    <location>
        <position position="144"/>
    </location>
</feature>
<feature type="binding site" evidence="3">
    <location>
        <position position="321"/>
    </location>
    <ligand>
        <name>Mg(2+)</name>
        <dbReference type="ChEBI" id="CHEBI:18420"/>
        <note>structural</note>
    </ligand>
</feature>
<dbReference type="EMBL" id="JARVKF010000394">
    <property type="protein sequence ID" value="KAK9418077.1"/>
    <property type="molecule type" value="Genomic_DNA"/>
</dbReference>
<feature type="site" description="Important for substrate specificity" evidence="3">
    <location>
        <position position="295"/>
    </location>
</feature>
<dbReference type="InterPro" id="IPR043007">
    <property type="entry name" value="AtzD/Barbiturase_RUC"/>
</dbReference>
<evidence type="ECO:0000313" key="4">
    <source>
        <dbReference type="EMBL" id="KAK9418077.1"/>
    </source>
</evidence>
<gene>
    <name evidence="4" type="ORF">SUNI508_08506</name>
</gene>
<evidence type="ECO:0000256" key="2">
    <source>
        <dbReference type="ARBA" id="ARBA00022801"/>
    </source>
</evidence>
<keyword evidence="3" id="KW-0460">Magnesium</keyword>
<feature type="binding site" evidence="3">
    <location>
        <position position="329"/>
    </location>
    <ligand>
        <name>Mg(2+)</name>
        <dbReference type="ChEBI" id="CHEBI:18420"/>
        <note>structural</note>
    </ligand>
</feature>
<feature type="binding site" evidence="3">
    <location>
        <position position="272"/>
    </location>
    <ligand>
        <name>Mg(2+)</name>
        <dbReference type="ChEBI" id="CHEBI:18420"/>
        <note>structural</note>
    </ligand>
</feature>
<name>A0ABR2UU68_9PEZI</name>
<evidence type="ECO:0000256" key="1">
    <source>
        <dbReference type="ARBA" id="ARBA00010947"/>
    </source>
</evidence>
<feature type="active site" description="Nucleophile" evidence="3">
    <location>
        <position position="212"/>
    </location>
</feature>
<dbReference type="InterPro" id="IPR014086">
    <property type="entry name" value="AtzD/Barbiturase"/>
</dbReference>
<feature type="binding site" evidence="3">
    <location>
        <begin position="71"/>
        <end position="72"/>
    </location>
    <ligand>
        <name>substrate</name>
    </ligand>
</feature>
<feature type="binding site" evidence="3">
    <location>
        <begin position="318"/>
        <end position="319"/>
    </location>
    <ligand>
        <name>substrate</name>
    </ligand>
</feature>
<keyword evidence="3" id="KW-0479">Metal-binding</keyword>
<comment type="activity regulation">
    <text evidence="3">Inhibited by barbituric acid.</text>
</comment>
<comment type="subunit">
    <text evidence="3">Homotetramer.</text>
</comment>
<feature type="region of interest" description="RU A" evidence="3">
    <location>
        <begin position="1"/>
        <end position="91"/>
    </location>
</feature>
<sequence>MPPVNILKFGVDSPADVTPIRELQKAGYDASQVVGLIGKSEGNGCVNDFSRTLSSMVWHPLLPHDSVSVFSGGTEGVLSPHVTFVVKEHNGANTGLLATSGRTRKLEPHEVGTAEQAKEVHRTVSLLIEELESSKDAIHLVIVKCPLLTNAKIQAIRDSGGTPPTSDTYQSMGMSRYASAVGVAVALGEIPEAELESALKSGIAWSAAASCSSGAELEDCHILILASSPEPGRLKAASTFMEDAIDGRAVVEALGEVNRDGGHVLQVFAKAEADPSGLIRGKRHTMNTDSDIQSTRHARAAVGGLIAGLTGDTQIYVSGGAEGQGPPGGGSLCMIYSCP</sequence>
<keyword evidence="2 3" id="KW-0378">Hydrolase</keyword>
<feature type="binding site" evidence="3">
    <location>
        <begin position="212"/>
        <end position="213"/>
    </location>
    <ligand>
        <name>substrate</name>
    </ligand>
</feature>
<accession>A0ABR2UU68</accession>
<dbReference type="Pfam" id="PF09663">
    <property type="entry name" value="Amido_AtzD_TrzD"/>
    <property type="match status" value="1"/>
</dbReference>
<dbReference type="Gene3D" id="3.30.1330.180">
    <property type="entry name" value="Cyanuric acid hydrolase/Barbiturase, RU B"/>
    <property type="match status" value="1"/>
</dbReference>
<feature type="binding site" evidence="3">
    <location>
        <position position="51"/>
    </location>
    <ligand>
        <name>substrate</name>
    </ligand>
</feature>
<comment type="pathway">
    <text evidence="3">Xenobiotic degradation; atrazine degradation; biuret from cyanurate: step 1/1.</text>
</comment>
<feature type="binding site" evidence="3">
    <location>
        <position position="324"/>
    </location>
    <ligand>
        <name>Mg(2+)</name>
        <dbReference type="ChEBI" id="CHEBI:18420"/>
        <note>structural</note>
    </ligand>
</feature>
<dbReference type="Gene3D" id="3.30.1330.160">
    <property type="entry name" value="Cyanuric acid hydrolase/Barbituras, RU C"/>
    <property type="match status" value="1"/>
</dbReference>
<feature type="binding site" evidence="3">
    <location>
        <position position="325"/>
    </location>
    <ligand>
        <name>Mg(2+)</name>
        <dbReference type="ChEBI" id="CHEBI:18420"/>
        <note>structural</note>
    </ligand>
</feature>